<dbReference type="RefSeq" id="WP_311654234.1">
    <property type="nucleotide sequence ID" value="NZ_JAVRIB010000028.1"/>
</dbReference>
<protein>
    <submittedName>
        <fullName evidence="5">YCF48-related protein</fullName>
    </submittedName>
</protein>
<dbReference type="PROSITE" id="PS51257">
    <property type="entry name" value="PROKAR_LIPOPROTEIN"/>
    <property type="match status" value="1"/>
</dbReference>
<evidence type="ECO:0000259" key="4">
    <source>
        <dbReference type="Pfam" id="PF14870"/>
    </source>
</evidence>
<comment type="caution">
    <text evidence="5">The sequence shown here is derived from an EMBL/GenBank/DDBJ whole genome shotgun (WGS) entry which is preliminary data.</text>
</comment>
<accession>A0ABU3C472</accession>
<keyword evidence="1" id="KW-0602">Photosynthesis</keyword>
<dbReference type="InterPro" id="IPR028203">
    <property type="entry name" value="PSII_CF48-like_dom"/>
</dbReference>
<reference evidence="5 6" key="1">
    <citation type="submission" date="2023-09" db="EMBL/GenBank/DDBJ databases">
        <authorList>
            <person name="Rey-Velasco X."/>
        </authorList>
    </citation>
    <scope>NUCLEOTIDE SEQUENCE [LARGE SCALE GENOMIC DNA]</scope>
    <source>
        <strain evidence="5 6">W335</strain>
    </source>
</reference>
<dbReference type="CDD" id="cd15482">
    <property type="entry name" value="Sialidase_non-viral"/>
    <property type="match status" value="1"/>
</dbReference>
<name>A0ABU3C472_9GAMM</name>
<dbReference type="PANTHER" id="PTHR47199:SF2">
    <property type="entry name" value="PHOTOSYSTEM II STABILITY_ASSEMBLY FACTOR HCF136, CHLOROPLASTIC"/>
    <property type="match status" value="1"/>
</dbReference>
<keyword evidence="3" id="KW-0732">Signal</keyword>
<sequence>MKYHLSNRAVAALFTLFFACSAGAVDDSAAADTAPGYGVLAAGVAHERLFAIDFDGERGMAVGDLGRVMRTEDGGSTWEREEPPTELALLGIALQGDRAIAVGQQGLILVSADGGGWRKIESGTPERLLNVDINSEGLAYIVGAFGTVLRSRDGGESWHSAKPDWGALITEDGGMSGAQGNPTIAAVQVLENNTVLLGGELSYIMRSPDAGEHWELVYDDSEIPSGQVQPTVNALHVRTDGVGFAVGQSGLMLKTLDQGRSWQRLDTPVDANLLDIVSGTDGRVVGVGMRATLSSDDDGETWEVLDSLDLALNWYSEIAKSPTGVPIAVGYGAQIIKLPK</sequence>
<dbReference type="Gene3D" id="2.130.10.10">
    <property type="entry name" value="YVTN repeat-like/Quinoprotein amine dehydrogenase"/>
    <property type="match status" value="2"/>
</dbReference>
<keyword evidence="6" id="KW-1185">Reference proteome</keyword>
<keyword evidence="2" id="KW-0604">Photosystem II</keyword>
<feature type="domain" description="Photosynthesis system II assembly factor Ycf48/Hcf136-like" evidence="4">
    <location>
        <begin position="49"/>
        <end position="120"/>
    </location>
</feature>
<dbReference type="EMBL" id="JAVRIB010000028">
    <property type="protein sequence ID" value="MDT0636340.1"/>
    <property type="molecule type" value="Genomic_DNA"/>
</dbReference>
<organism evidence="5 6">
    <name type="scientific">Spectribacter hydrogenoxidans</name>
    <dbReference type="NCBI Taxonomy" id="3075608"/>
    <lineage>
        <taxon>Bacteria</taxon>
        <taxon>Pseudomonadati</taxon>
        <taxon>Pseudomonadota</taxon>
        <taxon>Gammaproteobacteria</taxon>
        <taxon>Salinisphaerales</taxon>
        <taxon>Salinisphaeraceae</taxon>
        <taxon>Spectribacter</taxon>
    </lineage>
</organism>
<dbReference type="Pfam" id="PF14870">
    <property type="entry name" value="PSII_BNR"/>
    <property type="match status" value="1"/>
</dbReference>
<feature type="chain" id="PRO_5045528877" evidence="3">
    <location>
        <begin position="25"/>
        <end position="340"/>
    </location>
</feature>
<evidence type="ECO:0000256" key="1">
    <source>
        <dbReference type="ARBA" id="ARBA00022531"/>
    </source>
</evidence>
<evidence type="ECO:0000313" key="5">
    <source>
        <dbReference type="EMBL" id="MDT0636340.1"/>
    </source>
</evidence>
<feature type="signal peptide" evidence="3">
    <location>
        <begin position="1"/>
        <end position="24"/>
    </location>
</feature>
<dbReference type="Proteomes" id="UP001251857">
    <property type="component" value="Unassembled WGS sequence"/>
</dbReference>
<evidence type="ECO:0000313" key="6">
    <source>
        <dbReference type="Proteomes" id="UP001251857"/>
    </source>
</evidence>
<dbReference type="SUPFAM" id="SSF110296">
    <property type="entry name" value="Oligoxyloglucan reducing end-specific cellobiohydrolase"/>
    <property type="match status" value="1"/>
</dbReference>
<evidence type="ECO:0000256" key="3">
    <source>
        <dbReference type="SAM" id="SignalP"/>
    </source>
</evidence>
<gene>
    <name evidence="5" type="ORF">RM532_15425</name>
</gene>
<dbReference type="PANTHER" id="PTHR47199">
    <property type="entry name" value="PHOTOSYSTEM II STABILITY/ASSEMBLY FACTOR HCF136, CHLOROPLASTIC"/>
    <property type="match status" value="1"/>
</dbReference>
<proteinExistence type="predicted"/>
<evidence type="ECO:0000256" key="2">
    <source>
        <dbReference type="ARBA" id="ARBA00023276"/>
    </source>
</evidence>
<dbReference type="InterPro" id="IPR015943">
    <property type="entry name" value="WD40/YVTN_repeat-like_dom_sf"/>
</dbReference>